<organism evidence="1 2">
    <name type="scientific">Molossus molossus</name>
    <name type="common">Pallas' mastiff bat</name>
    <name type="synonym">Vespertilio molossus</name>
    <dbReference type="NCBI Taxonomy" id="27622"/>
    <lineage>
        <taxon>Eukaryota</taxon>
        <taxon>Metazoa</taxon>
        <taxon>Chordata</taxon>
        <taxon>Craniata</taxon>
        <taxon>Vertebrata</taxon>
        <taxon>Euteleostomi</taxon>
        <taxon>Mammalia</taxon>
        <taxon>Eutheria</taxon>
        <taxon>Laurasiatheria</taxon>
        <taxon>Chiroptera</taxon>
        <taxon>Yangochiroptera</taxon>
        <taxon>Molossidae</taxon>
        <taxon>Molossus</taxon>
    </lineage>
</organism>
<comment type="caution">
    <text evidence="1">The sequence shown here is derived from an EMBL/GenBank/DDBJ whole genome shotgun (WGS) entry which is preliminary data.</text>
</comment>
<dbReference type="InParanoid" id="A0A7J8FSP1"/>
<dbReference type="AlphaFoldDB" id="A0A7J8FSP1"/>
<sequence length="158" mass="17249">MTRSYKDHGLLVTRPAARPHSGYLLRVQSCRSGSTQQYRLMGDRTTICHWLPSARSIGVMVRSLTVSKAPGSSSDCGSQASRVVQQNVSEARRHGGTVSLTSVPQTALPRSPLRRVTPAPFSCSSRMCQGHLPVPFLPIRCPLLSCPQAKFKASRFLS</sequence>
<reference evidence="1 2" key="1">
    <citation type="journal article" date="2020" name="Nature">
        <title>Six reference-quality genomes reveal evolution of bat adaptations.</title>
        <authorList>
            <person name="Jebb D."/>
            <person name="Huang Z."/>
            <person name="Pippel M."/>
            <person name="Hughes G.M."/>
            <person name="Lavrichenko K."/>
            <person name="Devanna P."/>
            <person name="Winkler S."/>
            <person name="Jermiin L.S."/>
            <person name="Skirmuntt E.C."/>
            <person name="Katzourakis A."/>
            <person name="Burkitt-Gray L."/>
            <person name="Ray D.A."/>
            <person name="Sullivan K.A.M."/>
            <person name="Roscito J.G."/>
            <person name="Kirilenko B.M."/>
            <person name="Davalos L.M."/>
            <person name="Corthals A.P."/>
            <person name="Power M.L."/>
            <person name="Jones G."/>
            <person name="Ransome R.D."/>
            <person name="Dechmann D.K.N."/>
            <person name="Locatelli A.G."/>
            <person name="Puechmaille S.J."/>
            <person name="Fedrigo O."/>
            <person name="Jarvis E.D."/>
            <person name="Hiller M."/>
            <person name="Vernes S.C."/>
            <person name="Myers E.W."/>
            <person name="Teeling E.C."/>
        </authorList>
    </citation>
    <scope>NUCLEOTIDE SEQUENCE [LARGE SCALE GENOMIC DNA]</scope>
    <source>
        <strain evidence="1">MMolMol1</strain>
        <tissue evidence="1">Muscle</tissue>
    </source>
</reference>
<evidence type="ECO:0000313" key="2">
    <source>
        <dbReference type="Proteomes" id="UP000550707"/>
    </source>
</evidence>
<protein>
    <submittedName>
        <fullName evidence="1">Uncharacterized protein</fullName>
    </submittedName>
</protein>
<keyword evidence="2" id="KW-1185">Reference proteome</keyword>
<proteinExistence type="predicted"/>
<gene>
    <name evidence="1" type="ORF">HJG59_008323</name>
</gene>
<evidence type="ECO:0000313" key="1">
    <source>
        <dbReference type="EMBL" id="KAF6450429.1"/>
    </source>
</evidence>
<accession>A0A7J8FSP1</accession>
<dbReference type="EMBL" id="JACASF010000011">
    <property type="protein sequence ID" value="KAF6450429.1"/>
    <property type="molecule type" value="Genomic_DNA"/>
</dbReference>
<name>A0A7J8FSP1_MOLMO</name>
<dbReference type="Proteomes" id="UP000550707">
    <property type="component" value="Unassembled WGS sequence"/>
</dbReference>